<dbReference type="Pfam" id="PF19515">
    <property type="entry name" value="DUF6048"/>
    <property type="match status" value="1"/>
</dbReference>
<dbReference type="AlphaFoldDB" id="F0NYG1"/>
<dbReference type="EMBL" id="CP002455">
    <property type="protein sequence ID" value="ADX67081.1"/>
    <property type="molecule type" value="Genomic_DNA"/>
</dbReference>
<reference evidence="2 3" key="1">
    <citation type="journal article" date="2011" name="Stand. Genomic Sci.">
        <title>Complete genome sequence of Weeksella virosa type strain (9751).</title>
        <authorList>
            <person name="Lang E."/>
            <person name="Teshima H."/>
            <person name="Lucas S."/>
            <person name="Lapidus A."/>
            <person name="Hammon N."/>
            <person name="Deshpande S."/>
            <person name="Nolan M."/>
            <person name="Cheng J.F."/>
            <person name="Pitluck S."/>
            <person name="Liolios K."/>
            <person name="Pagani I."/>
            <person name="Mikhailova N."/>
            <person name="Ivanova N."/>
            <person name="Mavromatis K."/>
            <person name="Pati A."/>
            <person name="Tapia R."/>
            <person name="Han C."/>
            <person name="Goodwin L."/>
            <person name="Chen A."/>
            <person name="Palaniappan K."/>
            <person name="Land M."/>
            <person name="Hauser L."/>
            <person name="Chang Y.J."/>
            <person name="Jeffries C.D."/>
            <person name="Brambilla E.M."/>
            <person name="Kopitz M."/>
            <person name="Rohde M."/>
            <person name="Goker M."/>
            <person name="Tindall B.J."/>
            <person name="Detter J.C."/>
            <person name="Woyke T."/>
            <person name="Bristow J."/>
            <person name="Eisen J.A."/>
            <person name="Markowitz V."/>
            <person name="Hugenholtz P."/>
            <person name="Klenk H.P."/>
            <person name="Kyrpides N.C."/>
        </authorList>
    </citation>
    <scope>NUCLEOTIDE SEQUENCE [LARGE SCALE GENOMIC DNA]</scope>
    <source>
        <strain evidence="3">ATCC 43766 / DSM 16922 / JCM 21250 / NBRC 16016 / NCTC 11634 / CL345/78</strain>
    </source>
</reference>
<name>F0NYG1_WEEVC</name>
<dbReference type="InterPro" id="IPR046111">
    <property type="entry name" value="DUF6048"/>
</dbReference>
<dbReference type="OrthoDB" id="1431221at2"/>
<gene>
    <name evidence="2" type="ordered locus">Weevi_0361</name>
</gene>
<feature type="region of interest" description="Disordered" evidence="1">
    <location>
        <begin position="1"/>
        <end position="21"/>
    </location>
</feature>
<evidence type="ECO:0000313" key="2">
    <source>
        <dbReference type="EMBL" id="ADX67081.1"/>
    </source>
</evidence>
<dbReference type="KEGG" id="wvi:Weevi_0361"/>
<evidence type="ECO:0008006" key="4">
    <source>
        <dbReference type="Google" id="ProtNLM"/>
    </source>
</evidence>
<dbReference type="HOGENOM" id="CLU_1233448_0_0_10"/>
<dbReference type="eggNOG" id="ENOG502ZC9Z">
    <property type="taxonomic scope" value="Bacteria"/>
</dbReference>
<keyword evidence="3" id="KW-1185">Reference proteome</keyword>
<reference evidence="3" key="2">
    <citation type="journal article" date="2011" name="Stand. Genomic Sci.">
        <title>Complete genome sequence of Weeksella virosa type strain (9751T).</title>
        <authorList>
            <person name="Lang E."/>
            <person name="Teshima H."/>
            <person name="Lucas S."/>
            <person name="Lapidus A."/>
            <person name="Hammon N."/>
            <person name="Deshpande S."/>
            <person name="Nolan M."/>
            <person name="Cheng J."/>
            <person name="Pitluck S."/>
            <person name="Liolios K."/>
            <person name="Pagani I."/>
            <person name="Mikhailova N."/>
            <person name="Ivanova N."/>
            <person name="Mavromatis K."/>
            <person name="Pati A."/>
            <person name="Tapia R."/>
            <person name="Han C."/>
            <person name="Goodwin L."/>
            <person name="Chen A."/>
            <person name="Palaniappan K."/>
            <person name="Land M."/>
            <person name="Hauser L."/>
            <person name="Chang Y."/>
            <person name="Jeffries C."/>
            <person name="Brambilla E."/>
            <person name="Kopitz M."/>
            <person name="Rohde M."/>
            <person name="Goker M."/>
            <person name="Tindall B."/>
            <person name="Detter J."/>
            <person name="Woyke T."/>
            <person name="Bristow J."/>
            <person name="Eisen J."/>
            <person name="Markowitz V."/>
            <person name="Hugenholtz P."/>
            <person name="Klenk H."/>
            <person name="Kyrpides N."/>
        </authorList>
    </citation>
    <scope>NUCLEOTIDE SEQUENCE [LARGE SCALE GENOMIC DNA]</scope>
    <source>
        <strain evidence="3">ATCC 43766 / DSM 16922 / JCM 21250 / NBRC 16016 / NCTC 11634 / CL345/78</strain>
    </source>
</reference>
<accession>F0NYG1</accession>
<protein>
    <recommendedName>
        <fullName evidence="4">Outer membrane protein beta-barrel domain-containing protein</fullName>
    </recommendedName>
</protein>
<evidence type="ECO:0000313" key="3">
    <source>
        <dbReference type="Proteomes" id="UP000008641"/>
    </source>
</evidence>
<sequence length="217" mass="24674">MLNAQNPEEKKDSLVNENTESTSLKKKAAKGDVFVGVDVFLPSLSLFSDRKEFQAMIQYRLHNAWHVVAEAGYGKNKYDENGWQSEVDGTFGKIGFNWFLSEDKQNINNGFYAGLRFAYANYNQTFHKYPIRDVTTGNVVDVGSLPQKKVDAYWTEIVVGARLDLVKNLCIDFSLHPAFYIGAKRDNGFEPKIIPGYGRNTTTMNLPVFWGITYKLF</sequence>
<proteinExistence type="predicted"/>
<dbReference type="STRING" id="865938.Weevi_0361"/>
<evidence type="ECO:0000256" key="1">
    <source>
        <dbReference type="SAM" id="MobiDB-lite"/>
    </source>
</evidence>
<dbReference type="Proteomes" id="UP000008641">
    <property type="component" value="Chromosome"/>
</dbReference>
<organism evidence="2 3">
    <name type="scientific">Weeksella virosa (strain ATCC 43766 / DSM 16922 / JCM 21250 / CCUG 30538 / CDC 9751 / IAM 14551 / NBRC 16016 / NCTC 11634 / CL345/78)</name>
    <dbReference type="NCBI Taxonomy" id="865938"/>
    <lineage>
        <taxon>Bacteria</taxon>
        <taxon>Pseudomonadati</taxon>
        <taxon>Bacteroidota</taxon>
        <taxon>Flavobacteriia</taxon>
        <taxon>Flavobacteriales</taxon>
        <taxon>Weeksellaceae</taxon>
        <taxon>Weeksella</taxon>
    </lineage>
</organism>